<comment type="caution">
    <text evidence="1">The sequence shown here is derived from an EMBL/GenBank/DDBJ whole genome shotgun (WGS) entry which is preliminary data.</text>
</comment>
<dbReference type="OrthoDB" id="3239619at2"/>
<protein>
    <submittedName>
        <fullName evidence="1">Uncharacterized protein</fullName>
    </submittedName>
</protein>
<organism evidence="1 4">
    <name type="scientific">Bifidobacterium ramosum</name>
    <dbReference type="NCBI Taxonomy" id="1798158"/>
    <lineage>
        <taxon>Bacteria</taxon>
        <taxon>Bacillati</taxon>
        <taxon>Actinomycetota</taxon>
        <taxon>Actinomycetes</taxon>
        <taxon>Bifidobacteriales</taxon>
        <taxon>Bifidobacteriaceae</taxon>
        <taxon>Bifidobacterium</taxon>
    </lineage>
</organism>
<keyword evidence="4" id="KW-1185">Reference proteome</keyword>
<evidence type="ECO:0000313" key="4">
    <source>
        <dbReference type="Proteomes" id="UP000482084"/>
    </source>
</evidence>
<name>A0A6L4X319_9BIFI</name>
<evidence type="ECO:0000313" key="1">
    <source>
        <dbReference type="EMBL" id="KAB8289330.1"/>
    </source>
</evidence>
<gene>
    <name evidence="1" type="ORF">DSM100688_0410</name>
    <name evidence="2" type="ORF">GFD24_02070</name>
</gene>
<reference evidence="1 4" key="2">
    <citation type="submission" date="2019-10" db="EMBL/GenBank/DDBJ databases">
        <title>Characterization of the phylogenetic diversity of two novel species belonging to the genus Bifidobacterium: Bifidobacterium cebidarum sp. nov. and Bifidobacterium leontopitheci sp. nov.</title>
        <authorList>
            <person name="Lugli G.A."/>
            <person name="Duranti S."/>
            <person name="Milani C."/>
            <person name="Turroni F."/>
            <person name="Ventura M."/>
        </authorList>
    </citation>
    <scope>NUCLEOTIDE SEQUENCE [LARGE SCALE GENOMIC DNA]</scope>
    <source>
        <strain evidence="1 4">DSM 100688</strain>
    </source>
</reference>
<dbReference type="RefSeq" id="WP_152357491.1">
    <property type="nucleotide sequence ID" value="NZ_WBSM01000001.1"/>
</dbReference>
<dbReference type="EMBL" id="WBSM01000001">
    <property type="protein sequence ID" value="KAB8289330.1"/>
    <property type="molecule type" value="Genomic_DNA"/>
</dbReference>
<accession>A0A6L4X319</accession>
<dbReference type="Proteomes" id="UP000469943">
    <property type="component" value="Unassembled WGS sequence"/>
</dbReference>
<reference evidence="2 3" key="1">
    <citation type="submission" date="2019-10" db="EMBL/GenBank/DDBJ databases">
        <title>Bifidobacterium from non-human primates.</title>
        <authorList>
            <person name="Modesto M."/>
        </authorList>
    </citation>
    <scope>NUCLEOTIDE SEQUENCE [LARGE SCALE GENOMIC DNA]</scope>
    <source>
        <strain evidence="2 3">TREM</strain>
    </source>
</reference>
<sequence>MTTIFPTPRQRSMHALTSLDLDLNALSKPETFILGYELAWQESRLLIEDIVEAINQLENQDAGTEEP</sequence>
<evidence type="ECO:0000313" key="3">
    <source>
        <dbReference type="Proteomes" id="UP000469943"/>
    </source>
</evidence>
<evidence type="ECO:0000313" key="2">
    <source>
        <dbReference type="EMBL" id="NEG71030.1"/>
    </source>
</evidence>
<dbReference type="AlphaFoldDB" id="A0A6L4X319"/>
<proteinExistence type="predicted"/>
<dbReference type="EMBL" id="WHZX01000001">
    <property type="protein sequence ID" value="NEG71030.1"/>
    <property type="molecule type" value="Genomic_DNA"/>
</dbReference>
<dbReference type="Proteomes" id="UP000482084">
    <property type="component" value="Unassembled WGS sequence"/>
</dbReference>